<feature type="region of interest" description="Disordered" evidence="5">
    <location>
        <begin position="249"/>
        <end position="269"/>
    </location>
</feature>
<accession>W4MEP8</accession>
<evidence type="ECO:0000256" key="3">
    <source>
        <dbReference type="ARBA" id="ARBA00022989"/>
    </source>
</evidence>
<sequence length="269" mass="29006">TYGDLENGNAPNAFRGTGVLTIVYMQRVLDFTPLHVGWLLLAGNIAYGVTVVIAGRLADKMEASVVVIAGLCLFAVGFFWFATVNESVTGLTLSILLSFRLAAYGLIGSPNNLQAMRALPESDVVMASGLFALIRGIAGTVGPVASAAYYDQRYYYHIQTYAAENDFNAMGLQAAFTAVRNALQWAGEIPALLATKTSALLQQRLLAEATTAAYQEYFFVAALVGVLGILPALPWEKLFRQPEINRANTELPQSVRTPSPAASYEKDRA</sequence>
<dbReference type="Pfam" id="PF07690">
    <property type="entry name" value="MFS_1"/>
    <property type="match status" value="1"/>
</dbReference>
<dbReference type="AlphaFoldDB" id="W4MEP8"/>
<feature type="transmembrane region" description="Helical" evidence="6">
    <location>
        <begin position="36"/>
        <end position="58"/>
    </location>
</feature>
<dbReference type="GO" id="GO:0005886">
    <property type="term" value="C:plasma membrane"/>
    <property type="evidence" value="ECO:0007669"/>
    <property type="project" value="TreeGrafter"/>
</dbReference>
<dbReference type="PANTHER" id="PTHR23501:SF5">
    <property type="entry name" value="TRANSPORT PROTEIN"/>
    <property type="match status" value="1"/>
</dbReference>
<dbReference type="Gene3D" id="1.20.1250.20">
    <property type="entry name" value="MFS general substrate transporter like domains"/>
    <property type="match status" value="1"/>
</dbReference>
<evidence type="ECO:0000313" key="8">
    <source>
        <dbReference type="Proteomes" id="UP000019140"/>
    </source>
</evidence>
<dbReference type="GO" id="GO:0022857">
    <property type="term" value="F:transmembrane transporter activity"/>
    <property type="evidence" value="ECO:0007669"/>
    <property type="project" value="InterPro"/>
</dbReference>
<reference evidence="7 8" key="1">
    <citation type="journal article" date="2014" name="Nature">
        <title>An environmental bacterial taxon with a large and distinct metabolic repertoire.</title>
        <authorList>
            <person name="Wilson M.C."/>
            <person name="Mori T."/>
            <person name="Ruckert C."/>
            <person name="Uria A.R."/>
            <person name="Helf M.J."/>
            <person name="Takada K."/>
            <person name="Gernert C."/>
            <person name="Steffens U.A."/>
            <person name="Heycke N."/>
            <person name="Schmitt S."/>
            <person name="Rinke C."/>
            <person name="Helfrich E.J."/>
            <person name="Brachmann A.O."/>
            <person name="Gurgui C."/>
            <person name="Wakimoto T."/>
            <person name="Kracht M."/>
            <person name="Crusemann M."/>
            <person name="Hentschel U."/>
            <person name="Abe I."/>
            <person name="Matsunaga S."/>
            <person name="Kalinowski J."/>
            <person name="Takeyama H."/>
            <person name="Piel J."/>
        </authorList>
    </citation>
    <scope>NUCLEOTIDE SEQUENCE [LARGE SCALE GENOMIC DNA]</scope>
    <source>
        <strain evidence="8">TSY2</strain>
    </source>
</reference>
<evidence type="ECO:0000256" key="5">
    <source>
        <dbReference type="SAM" id="MobiDB-lite"/>
    </source>
</evidence>
<dbReference type="SUPFAM" id="SSF103473">
    <property type="entry name" value="MFS general substrate transporter"/>
    <property type="match status" value="1"/>
</dbReference>
<evidence type="ECO:0008006" key="9">
    <source>
        <dbReference type="Google" id="ProtNLM"/>
    </source>
</evidence>
<gene>
    <name evidence="7" type="ORF">ETSY2_05770</name>
</gene>
<dbReference type="InterPro" id="IPR011701">
    <property type="entry name" value="MFS"/>
</dbReference>
<evidence type="ECO:0000256" key="6">
    <source>
        <dbReference type="SAM" id="Phobius"/>
    </source>
</evidence>
<dbReference type="PANTHER" id="PTHR23501">
    <property type="entry name" value="MAJOR FACILITATOR SUPERFAMILY"/>
    <property type="match status" value="1"/>
</dbReference>
<evidence type="ECO:0000256" key="1">
    <source>
        <dbReference type="ARBA" id="ARBA00004141"/>
    </source>
</evidence>
<keyword evidence="2 6" id="KW-0812">Transmembrane</keyword>
<feature type="transmembrane region" description="Helical" evidence="6">
    <location>
        <begin position="217"/>
        <end position="235"/>
    </location>
</feature>
<feature type="transmembrane region" description="Helical" evidence="6">
    <location>
        <begin position="128"/>
        <end position="150"/>
    </location>
</feature>
<comment type="caution">
    <text evidence="7">The sequence shown here is derived from an EMBL/GenBank/DDBJ whole genome shotgun (WGS) entry which is preliminary data.</text>
</comment>
<dbReference type="InterPro" id="IPR036259">
    <property type="entry name" value="MFS_trans_sf"/>
</dbReference>
<dbReference type="Proteomes" id="UP000019140">
    <property type="component" value="Unassembled WGS sequence"/>
</dbReference>
<evidence type="ECO:0000256" key="4">
    <source>
        <dbReference type="ARBA" id="ARBA00023136"/>
    </source>
</evidence>
<name>W4MEP8_9BACT</name>
<keyword evidence="4 6" id="KW-0472">Membrane</keyword>
<evidence type="ECO:0000256" key="2">
    <source>
        <dbReference type="ARBA" id="ARBA00022692"/>
    </source>
</evidence>
<protein>
    <recommendedName>
        <fullName evidence="9">Major facilitator superfamily (MFS) profile domain-containing protein</fullName>
    </recommendedName>
</protein>
<keyword evidence="8" id="KW-1185">Reference proteome</keyword>
<feature type="transmembrane region" description="Helical" evidence="6">
    <location>
        <begin position="65"/>
        <end position="82"/>
    </location>
</feature>
<comment type="subcellular location">
    <subcellularLocation>
        <location evidence="1">Membrane</location>
        <topology evidence="1">Multi-pass membrane protein</topology>
    </subcellularLocation>
</comment>
<keyword evidence="3 6" id="KW-1133">Transmembrane helix</keyword>
<evidence type="ECO:0000313" key="7">
    <source>
        <dbReference type="EMBL" id="ETX08391.1"/>
    </source>
</evidence>
<feature type="non-terminal residue" evidence="7">
    <location>
        <position position="1"/>
    </location>
</feature>
<dbReference type="HOGENOM" id="CLU_1032455_0_0_7"/>
<feature type="transmembrane region" description="Helical" evidence="6">
    <location>
        <begin position="88"/>
        <end position="107"/>
    </location>
</feature>
<proteinExistence type="predicted"/>
<organism evidence="7 8">
    <name type="scientific">Candidatus Entotheonella gemina</name>
    <dbReference type="NCBI Taxonomy" id="1429439"/>
    <lineage>
        <taxon>Bacteria</taxon>
        <taxon>Pseudomonadati</taxon>
        <taxon>Nitrospinota/Tectimicrobiota group</taxon>
        <taxon>Candidatus Tectimicrobiota</taxon>
        <taxon>Candidatus Entotheonellia</taxon>
        <taxon>Candidatus Entotheonellales</taxon>
        <taxon>Candidatus Entotheonellaceae</taxon>
        <taxon>Candidatus Entotheonella</taxon>
    </lineage>
</organism>
<dbReference type="EMBL" id="AZHX01000235">
    <property type="protein sequence ID" value="ETX08391.1"/>
    <property type="molecule type" value="Genomic_DNA"/>
</dbReference>